<protein>
    <submittedName>
        <fullName evidence="1">Nucleoside triphosphate pyrophosphohydrolase</fullName>
    </submittedName>
</protein>
<dbReference type="NCBIfam" id="NF008987">
    <property type="entry name" value="PRK12334.1-1"/>
    <property type="match status" value="1"/>
</dbReference>
<dbReference type="AlphaFoldDB" id="A0A1X0DL23"/>
<name>A0A1X0DL23_9MYCO</name>
<dbReference type="GO" id="GO:0046052">
    <property type="term" value="P:UTP catabolic process"/>
    <property type="evidence" value="ECO:0007669"/>
    <property type="project" value="TreeGrafter"/>
</dbReference>
<gene>
    <name evidence="1" type="ORF">BST26_03395</name>
</gene>
<evidence type="ECO:0000313" key="2">
    <source>
        <dbReference type="Proteomes" id="UP000192801"/>
    </source>
</evidence>
<dbReference type="PANTHER" id="PTHR30522">
    <property type="entry name" value="NUCLEOSIDE TRIPHOSPHATE PYROPHOSPHOHYDROLASE"/>
    <property type="match status" value="1"/>
</dbReference>
<sequence length="326" mass="35131">MTVILVDARRPGLVPVEAIGLLTGPVHYTEELPPKVVWALPSARPVGTGDPAPVLLSSNRDHPEVRARLAAGEPLIAVPEPVRGERLLEAVEIMDRLRSNGPWESTQTHDSLGRYLLEETYELFDAVRGGDAEEVRGELGDVLLQVLFHARIAEDSVAHPFDIDDVAAALIRKLVNRVPAVLAGEEISLEDQLAQWEERKAAEKVAARGVQMVGDPASMMDGLPTATPALLLAQKVIARAEQAGMPVELIPSEVREITVTSGVDAEIGLRSAVLAFMDDVRSAERAIGAGRGDFDGAAIISATPEEWRAAWPSEVADAVRPEELRD</sequence>
<proteinExistence type="predicted"/>
<evidence type="ECO:0000313" key="1">
    <source>
        <dbReference type="EMBL" id="ORA73088.1"/>
    </source>
</evidence>
<dbReference type="GO" id="GO:0046081">
    <property type="term" value="P:dUTP catabolic process"/>
    <property type="evidence" value="ECO:0007669"/>
    <property type="project" value="TreeGrafter"/>
</dbReference>
<accession>A0A1X0DL23</accession>
<dbReference type="GO" id="GO:0047429">
    <property type="term" value="F:nucleoside triphosphate diphosphatase activity"/>
    <property type="evidence" value="ECO:0007669"/>
    <property type="project" value="TreeGrafter"/>
</dbReference>
<dbReference type="InterPro" id="IPR004518">
    <property type="entry name" value="MazG-like_dom"/>
</dbReference>
<dbReference type="RefSeq" id="WP_083029357.1">
    <property type="nucleotide sequence ID" value="NZ_AP022618.1"/>
</dbReference>
<dbReference type="CDD" id="cd11528">
    <property type="entry name" value="NTP-PPase_MazG_Nterm"/>
    <property type="match status" value="1"/>
</dbReference>
<dbReference type="GO" id="GO:0046047">
    <property type="term" value="P:TTP catabolic process"/>
    <property type="evidence" value="ECO:0007669"/>
    <property type="project" value="TreeGrafter"/>
</dbReference>
<dbReference type="Pfam" id="PF03819">
    <property type="entry name" value="MazG"/>
    <property type="match status" value="1"/>
</dbReference>
<dbReference type="Proteomes" id="UP000192801">
    <property type="component" value="Unassembled WGS sequence"/>
</dbReference>
<dbReference type="InterPro" id="IPR011551">
    <property type="entry name" value="NTP_PyrPHydrolase_MazG"/>
</dbReference>
<dbReference type="OrthoDB" id="9808939at2"/>
<dbReference type="STRING" id="444597.BST26_03395"/>
<reference evidence="1 2" key="1">
    <citation type="submission" date="2016-12" db="EMBL/GenBank/DDBJ databases">
        <title>The new phylogeny of genus Mycobacterium.</title>
        <authorList>
            <person name="Tortoli E."/>
            <person name="Trovato A."/>
            <person name="Cirillo D.M."/>
        </authorList>
    </citation>
    <scope>NUCLEOTIDE SEQUENCE [LARGE SCALE GENOMIC DNA]</scope>
    <source>
        <strain evidence="1 2">DSM 45130</strain>
    </source>
</reference>
<dbReference type="PANTHER" id="PTHR30522:SF0">
    <property type="entry name" value="NUCLEOSIDE TRIPHOSPHATE PYROPHOSPHOHYDROLASE"/>
    <property type="match status" value="1"/>
</dbReference>
<dbReference type="SUPFAM" id="SSF101386">
    <property type="entry name" value="all-alpha NTP pyrophosphatases"/>
    <property type="match status" value="1"/>
</dbReference>
<keyword evidence="2" id="KW-1185">Reference proteome</keyword>
<organism evidence="1 2">
    <name type="scientific">Mycolicibacterium insubricum</name>
    <dbReference type="NCBI Taxonomy" id="444597"/>
    <lineage>
        <taxon>Bacteria</taxon>
        <taxon>Bacillati</taxon>
        <taxon>Actinomycetota</taxon>
        <taxon>Actinomycetes</taxon>
        <taxon>Mycobacteriales</taxon>
        <taxon>Mycobacteriaceae</taxon>
        <taxon>Mycolicibacterium</taxon>
    </lineage>
</organism>
<dbReference type="GO" id="GO:0046076">
    <property type="term" value="P:dTTP catabolic process"/>
    <property type="evidence" value="ECO:0007669"/>
    <property type="project" value="TreeGrafter"/>
</dbReference>
<dbReference type="GO" id="GO:0006203">
    <property type="term" value="P:dGTP catabolic process"/>
    <property type="evidence" value="ECO:0007669"/>
    <property type="project" value="TreeGrafter"/>
</dbReference>
<dbReference type="InterPro" id="IPR048015">
    <property type="entry name" value="NTP-PPase_MazG-like_N"/>
</dbReference>
<dbReference type="GO" id="GO:0046061">
    <property type="term" value="P:dATP catabolic process"/>
    <property type="evidence" value="ECO:0007669"/>
    <property type="project" value="TreeGrafter"/>
</dbReference>
<comment type="caution">
    <text evidence="1">The sequence shown here is derived from an EMBL/GenBank/DDBJ whole genome shotgun (WGS) entry which is preliminary data.</text>
</comment>
<keyword evidence="1" id="KW-0378">Hydrolase</keyword>
<dbReference type="Gene3D" id="1.10.287.1080">
    <property type="entry name" value="MazG-like"/>
    <property type="match status" value="1"/>
</dbReference>
<dbReference type="EMBL" id="MVHS01000005">
    <property type="protein sequence ID" value="ORA73088.1"/>
    <property type="molecule type" value="Genomic_DNA"/>
</dbReference>